<keyword evidence="1" id="KW-1133">Transmembrane helix</keyword>
<evidence type="ECO:0000256" key="1">
    <source>
        <dbReference type="SAM" id="Phobius"/>
    </source>
</evidence>
<proteinExistence type="predicted"/>
<protein>
    <submittedName>
        <fullName evidence="2">Uncharacterized protein</fullName>
    </submittedName>
</protein>
<dbReference type="EMBL" id="HBUF01550260">
    <property type="protein sequence ID" value="CAG6758714.1"/>
    <property type="molecule type" value="Transcribed_RNA"/>
</dbReference>
<sequence length="109" mass="13191">MKSGDDIIIERESKYNITMRVRKSNFTQRRAPLSLVNNFFKKSQIIVVFYLQFLFSANFTKNMEFKRYMRETRKPNETNQCWLTVVFSFIIIKCFNPDLFEFNFKVLSC</sequence>
<dbReference type="AlphaFoldDB" id="A0A8D9EN42"/>
<accession>A0A8D9EN42</accession>
<feature type="transmembrane region" description="Helical" evidence="1">
    <location>
        <begin position="81"/>
        <end position="100"/>
    </location>
</feature>
<reference evidence="2" key="1">
    <citation type="submission" date="2021-05" db="EMBL/GenBank/DDBJ databases">
        <authorList>
            <person name="Alioto T."/>
            <person name="Alioto T."/>
            <person name="Gomez Garrido J."/>
        </authorList>
    </citation>
    <scope>NUCLEOTIDE SEQUENCE</scope>
</reference>
<evidence type="ECO:0000313" key="2">
    <source>
        <dbReference type="EMBL" id="CAG6758714.1"/>
    </source>
</evidence>
<feature type="transmembrane region" description="Helical" evidence="1">
    <location>
        <begin position="43"/>
        <end position="60"/>
    </location>
</feature>
<keyword evidence="1" id="KW-0472">Membrane</keyword>
<keyword evidence="1" id="KW-0812">Transmembrane</keyword>
<organism evidence="2">
    <name type="scientific">Cacopsylla melanoneura</name>
    <dbReference type="NCBI Taxonomy" id="428564"/>
    <lineage>
        <taxon>Eukaryota</taxon>
        <taxon>Metazoa</taxon>
        <taxon>Ecdysozoa</taxon>
        <taxon>Arthropoda</taxon>
        <taxon>Hexapoda</taxon>
        <taxon>Insecta</taxon>
        <taxon>Pterygota</taxon>
        <taxon>Neoptera</taxon>
        <taxon>Paraneoptera</taxon>
        <taxon>Hemiptera</taxon>
        <taxon>Sternorrhyncha</taxon>
        <taxon>Psylloidea</taxon>
        <taxon>Psyllidae</taxon>
        <taxon>Psyllinae</taxon>
        <taxon>Cacopsylla</taxon>
    </lineage>
</organism>
<name>A0A8D9EN42_9HEMI</name>